<dbReference type="RefSeq" id="WP_282541207.1">
    <property type="nucleotide sequence ID" value="NZ_JASCIQ010000004.1"/>
</dbReference>
<keyword evidence="4" id="KW-1185">Reference proteome</keyword>
<dbReference type="SUPFAM" id="SSF46894">
    <property type="entry name" value="C-terminal effector domain of the bipartite response regulators"/>
    <property type="match status" value="1"/>
</dbReference>
<organism evidence="3 4">
    <name type="scientific">Streptomyces cavernicola</name>
    <dbReference type="NCBI Taxonomy" id="3043613"/>
    <lineage>
        <taxon>Bacteria</taxon>
        <taxon>Bacillati</taxon>
        <taxon>Actinomycetota</taxon>
        <taxon>Actinomycetes</taxon>
        <taxon>Kitasatosporales</taxon>
        <taxon>Streptomycetaceae</taxon>
        <taxon>Streptomyces</taxon>
    </lineage>
</organism>
<evidence type="ECO:0000256" key="1">
    <source>
        <dbReference type="ARBA" id="ARBA00023125"/>
    </source>
</evidence>
<dbReference type="InterPro" id="IPR036388">
    <property type="entry name" value="WH-like_DNA-bd_sf"/>
</dbReference>
<accession>A0ABT6S5A8</accession>
<proteinExistence type="predicted"/>
<dbReference type="InterPro" id="IPR000792">
    <property type="entry name" value="Tscrpt_reg_LuxR_C"/>
</dbReference>
<dbReference type="Pfam" id="PF00196">
    <property type="entry name" value="GerE"/>
    <property type="match status" value="1"/>
</dbReference>
<dbReference type="InterPro" id="IPR039420">
    <property type="entry name" value="WalR-like"/>
</dbReference>
<dbReference type="EMBL" id="JASCIQ010000004">
    <property type="protein sequence ID" value="MDI3403258.1"/>
    <property type="molecule type" value="Genomic_DNA"/>
</dbReference>
<evidence type="ECO:0000259" key="2">
    <source>
        <dbReference type="PROSITE" id="PS50043"/>
    </source>
</evidence>
<dbReference type="PANTHER" id="PTHR43214:SF43">
    <property type="entry name" value="TWO-COMPONENT RESPONSE REGULATOR"/>
    <property type="match status" value="1"/>
</dbReference>
<dbReference type="InterPro" id="IPR016032">
    <property type="entry name" value="Sig_transdc_resp-reg_C-effctor"/>
</dbReference>
<reference evidence="3 4" key="1">
    <citation type="submission" date="2023-05" db="EMBL/GenBank/DDBJ databases">
        <title>Draft genome sequence of Streptomyces sp. B-S-A6 isolated from a cave soil in Thailand.</title>
        <authorList>
            <person name="Chamroensaksri N."/>
            <person name="Muangham S."/>
        </authorList>
    </citation>
    <scope>NUCLEOTIDE SEQUENCE [LARGE SCALE GENOMIC DNA]</scope>
    <source>
        <strain evidence="3 4">B-S-A6</strain>
    </source>
</reference>
<protein>
    <submittedName>
        <fullName evidence="3">LuxR C-terminal-related transcriptional regulator</fullName>
    </submittedName>
</protein>
<dbReference type="PROSITE" id="PS50043">
    <property type="entry name" value="HTH_LUXR_2"/>
    <property type="match status" value="1"/>
</dbReference>
<sequence length="250" mass="27519">MGHPALPPTLSCDELEEIEAAQVRVLQLIRRHRMRLPAGTPKVAGQTPEVAARRSASGVDLILDARREAWFAHALPTSTDETEARYEVLRNAGVKVRALYPRQFAALDGADAHFERAADLGVLCRLMSVRQVFTAVIDRECVVLARGAEPGRRGEQVFREPGDVAVLAEMYEHSWASSAPVGATMTETLTCEQLTALQLMSIGMKDDRIARQMDISPRTLSRLVAKAMTELGVRSRFEAGMRAKELGLLD</sequence>
<dbReference type="Proteomes" id="UP001223978">
    <property type="component" value="Unassembled WGS sequence"/>
</dbReference>
<keyword evidence="1" id="KW-0238">DNA-binding</keyword>
<evidence type="ECO:0000313" key="3">
    <source>
        <dbReference type="EMBL" id="MDI3403258.1"/>
    </source>
</evidence>
<feature type="domain" description="HTH luxR-type" evidence="2">
    <location>
        <begin position="182"/>
        <end position="247"/>
    </location>
</feature>
<name>A0ABT6S5A8_9ACTN</name>
<dbReference type="SMART" id="SM00421">
    <property type="entry name" value="HTH_LUXR"/>
    <property type="match status" value="1"/>
</dbReference>
<dbReference type="Gene3D" id="1.10.10.10">
    <property type="entry name" value="Winged helix-like DNA-binding domain superfamily/Winged helix DNA-binding domain"/>
    <property type="match status" value="1"/>
</dbReference>
<evidence type="ECO:0000313" key="4">
    <source>
        <dbReference type="Proteomes" id="UP001223978"/>
    </source>
</evidence>
<gene>
    <name evidence="3" type="ORF">QIS96_05395</name>
</gene>
<dbReference type="PANTHER" id="PTHR43214">
    <property type="entry name" value="TWO-COMPONENT RESPONSE REGULATOR"/>
    <property type="match status" value="1"/>
</dbReference>
<comment type="caution">
    <text evidence="3">The sequence shown here is derived from an EMBL/GenBank/DDBJ whole genome shotgun (WGS) entry which is preliminary data.</text>
</comment>